<evidence type="ECO:0000256" key="7">
    <source>
        <dbReference type="ARBA" id="ARBA00022989"/>
    </source>
</evidence>
<keyword evidence="6" id="KW-0735">Signal-anchor</keyword>
<dbReference type="STRING" id="1157962.A0A250X195"/>
<dbReference type="GO" id="GO:0046354">
    <property type="term" value="P:mannan biosynthetic process"/>
    <property type="evidence" value="ECO:0007669"/>
    <property type="project" value="TreeGrafter"/>
</dbReference>
<dbReference type="GO" id="GO:0000026">
    <property type="term" value="F:alpha-1,2-mannosyltransferase activity"/>
    <property type="evidence" value="ECO:0007669"/>
    <property type="project" value="TreeGrafter"/>
</dbReference>
<keyword evidence="9 12" id="KW-0472">Membrane</keyword>
<comment type="subcellular location">
    <subcellularLocation>
        <location evidence="10">Endomembrane system</location>
        <topology evidence="10">Single-pass membrane protein</topology>
    </subcellularLocation>
    <subcellularLocation>
        <location evidence="1">Golgi apparatus membrane</location>
    </subcellularLocation>
    <subcellularLocation>
        <location evidence="2">Membrane</location>
        <topology evidence="2">Single-pass type II membrane protein</topology>
    </subcellularLocation>
</comment>
<organism evidence="13 14">
    <name type="scientific">Chlamydomonas eustigma</name>
    <dbReference type="NCBI Taxonomy" id="1157962"/>
    <lineage>
        <taxon>Eukaryota</taxon>
        <taxon>Viridiplantae</taxon>
        <taxon>Chlorophyta</taxon>
        <taxon>core chlorophytes</taxon>
        <taxon>Chlorophyceae</taxon>
        <taxon>CS clade</taxon>
        <taxon>Chlamydomonadales</taxon>
        <taxon>Chlamydomonadaceae</taxon>
        <taxon>Chlamydomonas</taxon>
    </lineage>
</organism>
<evidence type="ECO:0000256" key="11">
    <source>
        <dbReference type="SAM" id="MobiDB-lite"/>
    </source>
</evidence>
<gene>
    <name evidence="13" type="ORF">CEUSTIGMA_g4294.t1</name>
</gene>
<evidence type="ECO:0000313" key="13">
    <source>
        <dbReference type="EMBL" id="GAX76848.1"/>
    </source>
</evidence>
<evidence type="ECO:0000256" key="8">
    <source>
        <dbReference type="ARBA" id="ARBA00023034"/>
    </source>
</evidence>
<dbReference type="Pfam" id="PF11051">
    <property type="entry name" value="Mannosyl_trans3"/>
    <property type="match status" value="1"/>
</dbReference>
<accession>A0A250X195</accession>
<dbReference type="InterPro" id="IPR022751">
    <property type="entry name" value="Alpha_mannosyltransferase"/>
</dbReference>
<evidence type="ECO:0000256" key="9">
    <source>
        <dbReference type="ARBA" id="ARBA00023136"/>
    </source>
</evidence>
<evidence type="ECO:0000256" key="10">
    <source>
        <dbReference type="ARBA" id="ARBA00037847"/>
    </source>
</evidence>
<evidence type="ECO:0000256" key="12">
    <source>
        <dbReference type="SAM" id="Phobius"/>
    </source>
</evidence>
<feature type="region of interest" description="Disordered" evidence="11">
    <location>
        <begin position="102"/>
        <end position="131"/>
    </location>
</feature>
<evidence type="ECO:0000256" key="6">
    <source>
        <dbReference type="ARBA" id="ARBA00022968"/>
    </source>
</evidence>
<proteinExistence type="inferred from homology"/>
<dbReference type="PANTHER" id="PTHR31646">
    <property type="entry name" value="ALPHA-1,2-MANNOSYLTRANSFERASE MNN2"/>
    <property type="match status" value="1"/>
</dbReference>
<dbReference type="GO" id="GO:0000139">
    <property type="term" value="C:Golgi membrane"/>
    <property type="evidence" value="ECO:0007669"/>
    <property type="project" value="UniProtKB-SubCell"/>
</dbReference>
<keyword evidence="7 12" id="KW-1133">Transmembrane helix</keyword>
<name>A0A250X195_9CHLO</name>
<comment type="similarity">
    <text evidence="3">Belongs to the MNN1/MNT family.</text>
</comment>
<sequence length="770" mass="85341">MDSQHPHRQAIVGKRLGNRGLYRKFAATLILIIAGIALILSLRSHSDHRVTTEVLSGSELISGQPDVFVSVESGLVAGKNNLSLREQRLQAVKRAAIHRAQQEGMEGVSVKGRDEASSPPSPRPQSPANIGAFWAEGSSQKEDESGSLRKIGFKENRPLGYSLLNCSMALTMKTKVINLIAAWEICGLAGGSVSGPREAENPGSVACVKENKEYGCVVMVKMEVPPTYIIPRILNWGARPTVPASSYQKFDTISLGGDAPRAAIHSAIVKYVLSTEYQARVKTIMGANLTGIIIPAGGPKLVTNLLVTLKVLRGYHKSKLPVEVMWQSADEMDTKTWQKIQSLFSPIRGIDISTTPHPVPGLHRKGLSPKSYTGKVYSLLVSEFRHVLMIDADSMPTQPPEVFFLHPQYLSVGNMFWPSAWQDKVRDRGYTMHGLTPSETKKVINAGKGYSPRDTESGQVLIDRGKHLDVLEYLLWINSYPEKLKGSMWGDKDTFGLAFAVAGKAHLYFQVAVPPAGLFHWRKDMLLIKATQQKDWGWQLIGMLQHDTWGRPAFIHRTIDKYSPEKNPTNIELITAPITLRWSEYFLNHDNMGPTKGVPWDYVVPANAVTELVPTKTASWVHEVDGELVQDSFTFSDSSAPDTTKCPVPTFVSVWTMAANGLPIDLEPAMMEACLPVLERLLGPREYEHYKVKGWLEVPTLRYLDREHMSGLPKSWKASDASTPLPAWRPDFNGSAFCGPFCMAVKAAYQAHGWIMANKHAFPILKVHPK</sequence>
<dbReference type="InterPro" id="IPR029044">
    <property type="entry name" value="Nucleotide-diphossugar_trans"/>
</dbReference>
<keyword evidence="8" id="KW-0333">Golgi apparatus</keyword>
<keyword evidence="4" id="KW-0808">Transferase</keyword>
<evidence type="ECO:0000256" key="3">
    <source>
        <dbReference type="ARBA" id="ARBA00009105"/>
    </source>
</evidence>
<evidence type="ECO:0008006" key="15">
    <source>
        <dbReference type="Google" id="ProtNLM"/>
    </source>
</evidence>
<evidence type="ECO:0000256" key="1">
    <source>
        <dbReference type="ARBA" id="ARBA00004394"/>
    </source>
</evidence>
<dbReference type="SUPFAM" id="SSF53448">
    <property type="entry name" value="Nucleotide-diphospho-sugar transferases"/>
    <property type="match status" value="1"/>
</dbReference>
<evidence type="ECO:0000256" key="4">
    <source>
        <dbReference type="ARBA" id="ARBA00022679"/>
    </source>
</evidence>
<dbReference type="Proteomes" id="UP000232323">
    <property type="component" value="Unassembled WGS sequence"/>
</dbReference>
<keyword evidence="5 12" id="KW-0812">Transmembrane</keyword>
<dbReference type="AlphaFoldDB" id="A0A250X195"/>
<comment type="caution">
    <text evidence="13">The sequence shown here is derived from an EMBL/GenBank/DDBJ whole genome shotgun (WGS) entry which is preliminary data.</text>
</comment>
<evidence type="ECO:0000256" key="2">
    <source>
        <dbReference type="ARBA" id="ARBA00004606"/>
    </source>
</evidence>
<evidence type="ECO:0000256" key="5">
    <source>
        <dbReference type="ARBA" id="ARBA00022692"/>
    </source>
</evidence>
<feature type="transmembrane region" description="Helical" evidence="12">
    <location>
        <begin position="21"/>
        <end position="42"/>
    </location>
</feature>
<evidence type="ECO:0000313" key="14">
    <source>
        <dbReference type="Proteomes" id="UP000232323"/>
    </source>
</evidence>
<keyword evidence="14" id="KW-1185">Reference proteome</keyword>
<dbReference type="PANTHER" id="PTHR31646:SF1">
    <property type="entry name" value="ALPHA-1,2-MANNOSYLTRANSFERASE MNN2"/>
    <property type="match status" value="1"/>
</dbReference>
<reference evidence="13 14" key="1">
    <citation type="submission" date="2017-08" db="EMBL/GenBank/DDBJ databases">
        <title>Acidophilic green algal genome provides insights into adaptation to an acidic environment.</title>
        <authorList>
            <person name="Hirooka S."/>
            <person name="Hirose Y."/>
            <person name="Kanesaki Y."/>
            <person name="Higuchi S."/>
            <person name="Fujiwara T."/>
            <person name="Onuma R."/>
            <person name="Era A."/>
            <person name="Ohbayashi R."/>
            <person name="Uzuka A."/>
            <person name="Nozaki H."/>
            <person name="Yoshikawa H."/>
            <person name="Miyagishima S.Y."/>
        </authorList>
    </citation>
    <scope>NUCLEOTIDE SEQUENCE [LARGE SCALE GENOMIC DNA]</scope>
    <source>
        <strain evidence="13 14">NIES-2499</strain>
    </source>
</reference>
<protein>
    <recommendedName>
        <fullName evidence="15">Nucleotide-diphospho-sugar transferase domain-containing protein</fullName>
    </recommendedName>
</protein>
<dbReference type="EMBL" id="BEGY01000020">
    <property type="protein sequence ID" value="GAX76848.1"/>
    <property type="molecule type" value="Genomic_DNA"/>
</dbReference>
<dbReference type="OrthoDB" id="548229at2759"/>